<evidence type="ECO:0000256" key="1">
    <source>
        <dbReference type="ARBA" id="ARBA00007606"/>
    </source>
</evidence>
<dbReference type="InterPro" id="IPR050258">
    <property type="entry name" value="Leguminous_Lectin"/>
</dbReference>
<accession>A0A8T2U1K2</accession>
<dbReference type="Pfam" id="PF00139">
    <property type="entry name" value="Lectin_legB"/>
    <property type="match status" value="1"/>
</dbReference>
<evidence type="ECO:0000313" key="5">
    <source>
        <dbReference type="EMBL" id="KAH7429607.1"/>
    </source>
</evidence>
<dbReference type="PANTHER" id="PTHR32401">
    <property type="entry name" value="CONCANAVALIN A-LIKE LECTIN FAMILY PROTEIN"/>
    <property type="match status" value="1"/>
</dbReference>
<dbReference type="OrthoDB" id="2014828at2759"/>
<reference evidence="5" key="1">
    <citation type="submission" date="2021-08" db="EMBL/GenBank/DDBJ databases">
        <title>WGS assembly of Ceratopteris richardii.</title>
        <authorList>
            <person name="Marchant D.B."/>
            <person name="Chen G."/>
            <person name="Jenkins J."/>
            <person name="Shu S."/>
            <person name="Leebens-Mack J."/>
            <person name="Grimwood J."/>
            <person name="Schmutz J."/>
            <person name="Soltis P."/>
            <person name="Soltis D."/>
            <person name="Chen Z.-H."/>
        </authorList>
    </citation>
    <scope>NUCLEOTIDE SEQUENCE</scope>
    <source>
        <strain evidence="5">Whitten #5841</strain>
        <tissue evidence="5">Leaf</tissue>
    </source>
</reference>
<dbReference type="PANTHER" id="PTHR32401:SF59">
    <property type="entry name" value="LEGUME LECTIN DOMAIN-CONTAINING PROTEIN"/>
    <property type="match status" value="1"/>
</dbReference>
<dbReference type="GO" id="GO:0030246">
    <property type="term" value="F:carbohydrate binding"/>
    <property type="evidence" value="ECO:0007669"/>
    <property type="project" value="UniProtKB-KW"/>
</dbReference>
<dbReference type="Gene3D" id="2.60.120.200">
    <property type="match status" value="1"/>
</dbReference>
<organism evidence="5 6">
    <name type="scientific">Ceratopteris richardii</name>
    <name type="common">Triangle waterfern</name>
    <dbReference type="NCBI Taxonomy" id="49495"/>
    <lineage>
        <taxon>Eukaryota</taxon>
        <taxon>Viridiplantae</taxon>
        <taxon>Streptophyta</taxon>
        <taxon>Embryophyta</taxon>
        <taxon>Tracheophyta</taxon>
        <taxon>Polypodiopsida</taxon>
        <taxon>Polypodiidae</taxon>
        <taxon>Polypodiales</taxon>
        <taxon>Pteridineae</taxon>
        <taxon>Pteridaceae</taxon>
        <taxon>Parkerioideae</taxon>
        <taxon>Ceratopteris</taxon>
    </lineage>
</organism>
<evidence type="ECO:0000256" key="3">
    <source>
        <dbReference type="SAM" id="SignalP"/>
    </source>
</evidence>
<dbReference type="EMBL" id="CM035414">
    <property type="protein sequence ID" value="KAH7429607.1"/>
    <property type="molecule type" value="Genomic_DNA"/>
</dbReference>
<keyword evidence="6" id="KW-1185">Reference proteome</keyword>
<evidence type="ECO:0000313" key="6">
    <source>
        <dbReference type="Proteomes" id="UP000825935"/>
    </source>
</evidence>
<keyword evidence="3" id="KW-0732">Signal</keyword>
<dbReference type="AlphaFoldDB" id="A0A8T2U1K2"/>
<gene>
    <name evidence="5" type="ORF">KP509_09G058300</name>
</gene>
<feature type="domain" description="Legume lectin" evidence="4">
    <location>
        <begin position="54"/>
        <end position="295"/>
    </location>
</feature>
<dbReference type="Proteomes" id="UP000825935">
    <property type="component" value="Chromosome 9"/>
</dbReference>
<evidence type="ECO:0000259" key="4">
    <source>
        <dbReference type="Pfam" id="PF00139"/>
    </source>
</evidence>
<evidence type="ECO:0000256" key="2">
    <source>
        <dbReference type="ARBA" id="ARBA00022734"/>
    </source>
</evidence>
<dbReference type="InterPro" id="IPR001220">
    <property type="entry name" value="Legume_lectin_dom"/>
</dbReference>
<comment type="caution">
    <text evidence="5">The sequence shown here is derived from an EMBL/GenBank/DDBJ whole genome shotgun (WGS) entry which is preliminary data.</text>
</comment>
<keyword evidence="2" id="KW-0430">Lectin</keyword>
<dbReference type="InterPro" id="IPR013320">
    <property type="entry name" value="ConA-like_dom_sf"/>
</dbReference>
<protein>
    <recommendedName>
        <fullName evidence="4">Legume lectin domain-containing protein</fullName>
    </recommendedName>
</protein>
<sequence>MFPLAGKFLLMPLVLLVGVSHSVAALPPKGIQLSFPPFTSAINCSIDGSADTLLKPSDICTIGAQAKQVVLSADNVISARYQYKRRVQLWLPRSGYAASFSTMFVVAFLRSGDRVEVGNYNSFGGGIAFAITPDQKLGSSGPESFGLFEIDDKTGMSLRGENTKTLAVEIDTSRGSTVQTMNDPQIPHVGIDIDSVKSSAANSLGTFRQIVDRKLAVFIDYDAQKQLLQVRLQNLGFAANTTVMPNKKTARLNLNYRNLRLSSIVNPESYVGFSSRIPEQENGAYILYDWKFSTTWVPVSY</sequence>
<name>A0A8T2U1K2_CERRI</name>
<dbReference type="SUPFAM" id="SSF49899">
    <property type="entry name" value="Concanavalin A-like lectins/glucanases"/>
    <property type="match status" value="1"/>
</dbReference>
<comment type="similarity">
    <text evidence="1">Belongs to the leguminous lectin family.</text>
</comment>
<feature type="signal peptide" evidence="3">
    <location>
        <begin position="1"/>
        <end position="25"/>
    </location>
</feature>
<feature type="chain" id="PRO_5035950309" description="Legume lectin domain-containing protein" evidence="3">
    <location>
        <begin position="26"/>
        <end position="301"/>
    </location>
</feature>
<proteinExistence type="inferred from homology"/>